<evidence type="ECO:0000259" key="3">
    <source>
        <dbReference type="Pfam" id="PF01551"/>
    </source>
</evidence>
<evidence type="ECO:0000313" key="4">
    <source>
        <dbReference type="EMBL" id="CAI8050468.1"/>
    </source>
</evidence>
<dbReference type="Proteomes" id="UP001174909">
    <property type="component" value="Unassembled WGS sequence"/>
</dbReference>
<dbReference type="Pfam" id="PF01551">
    <property type="entry name" value="Peptidase_M23"/>
    <property type="match status" value="1"/>
</dbReference>
<feature type="chain" id="PRO_5041258551" description="M23ase beta-sheet core domain-containing protein" evidence="2">
    <location>
        <begin position="25"/>
        <end position="370"/>
    </location>
</feature>
<dbReference type="InterPro" id="IPR011055">
    <property type="entry name" value="Dup_hybrid_motif"/>
</dbReference>
<organism evidence="4 5">
    <name type="scientific">Geodia barretti</name>
    <name type="common">Barrett's horny sponge</name>
    <dbReference type="NCBI Taxonomy" id="519541"/>
    <lineage>
        <taxon>Eukaryota</taxon>
        <taxon>Metazoa</taxon>
        <taxon>Porifera</taxon>
        <taxon>Demospongiae</taxon>
        <taxon>Heteroscleromorpha</taxon>
        <taxon>Tetractinellida</taxon>
        <taxon>Astrophorina</taxon>
        <taxon>Geodiidae</taxon>
        <taxon>Geodia</taxon>
    </lineage>
</organism>
<accession>A0AA35X9I6</accession>
<dbReference type="EMBL" id="CASHTH010003869">
    <property type="protein sequence ID" value="CAI8050468.1"/>
    <property type="molecule type" value="Genomic_DNA"/>
</dbReference>
<dbReference type="InterPro" id="IPR016047">
    <property type="entry name" value="M23ase_b-sheet_dom"/>
</dbReference>
<evidence type="ECO:0000256" key="2">
    <source>
        <dbReference type="SAM" id="SignalP"/>
    </source>
</evidence>
<comment type="caution">
    <text evidence="4">The sequence shown here is derived from an EMBL/GenBank/DDBJ whole genome shotgun (WGS) entry which is preliminary data.</text>
</comment>
<dbReference type="GO" id="GO:0004222">
    <property type="term" value="F:metalloendopeptidase activity"/>
    <property type="evidence" value="ECO:0007669"/>
    <property type="project" value="TreeGrafter"/>
</dbReference>
<feature type="region of interest" description="Disordered" evidence="1">
    <location>
        <begin position="328"/>
        <end position="350"/>
    </location>
</feature>
<keyword evidence="2" id="KW-0732">Signal</keyword>
<evidence type="ECO:0000313" key="5">
    <source>
        <dbReference type="Proteomes" id="UP001174909"/>
    </source>
</evidence>
<gene>
    <name evidence="4" type="ORF">GBAR_LOCUS27718</name>
</gene>
<reference evidence="4" key="1">
    <citation type="submission" date="2023-03" db="EMBL/GenBank/DDBJ databases">
        <authorList>
            <person name="Steffen K."/>
            <person name="Cardenas P."/>
        </authorList>
    </citation>
    <scope>NUCLEOTIDE SEQUENCE</scope>
</reference>
<feature type="signal peptide" evidence="2">
    <location>
        <begin position="1"/>
        <end position="24"/>
    </location>
</feature>
<name>A0AA35X9I6_GEOBA</name>
<dbReference type="Gene3D" id="2.70.70.10">
    <property type="entry name" value="Glucose Permease (Domain IIA)"/>
    <property type="match status" value="1"/>
</dbReference>
<dbReference type="SUPFAM" id="SSF51261">
    <property type="entry name" value="Duplicated hybrid motif"/>
    <property type="match status" value="1"/>
</dbReference>
<dbReference type="PANTHER" id="PTHR21666:SF270">
    <property type="entry name" value="MUREIN HYDROLASE ACTIVATOR ENVC"/>
    <property type="match status" value="1"/>
</dbReference>
<feature type="domain" description="M23ase beta-sheet core" evidence="3">
    <location>
        <begin position="62"/>
        <end position="161"/>
    </location>
</feature>
<evidence type="ECO:0000256" key="1">
    <source>
        <dbReference type="SAM" id="MobiDB-lite"/>
    </source>
</evidence>
<dbReference type="PANTHER" id="PTHR21666">
    <property type="entry name" value="PEPTIDASE-RELATED"/>
    <property type="match status" value="1"/>
</dbReference>
<dbReference type="AlphaFoldDB" id="A0AA35X9I6"/>
<keyword evidence="5" id="KW-1185">Reference proteome</keyword>
<sequence length="370" mass="40414">MGLITLLRALSVVILHCYVQSSSAVTRNDRIWPIGGTTSVDLPQSSPFGPRLQISRGSKYDYHRGVDIPAILYSNVYAVADGIVRINGSHPAYSDGVVQLKHTDWDEGGVFYTNYIHVVMNKSGQNPITLAIGQSVSKGQHIAYSNGTSSLDHIHFEVRVGSVFSRDCCNPWKYMPNNDSDYSSIEAELSLTPNYDSIDCQAVVIVSVPPNLLTFNRVELHILDSSDTPQKVRFYDMCGTNVNRTQGQVDNSTYQDDPDDYSSSYLIRISPMFFNSKSYEKNESAGWGFEFVDLPSLSGGGRVMAIIFDVFGNSKSTEYLSYTCSNGTTTAPTTSSTTPTHSTTPTSSSPTLAVAATLGTICAFVAIYSI</sequence>
<dbReference type="CDD" id="cd12797">
    <property type="entry name" value="M23_peptidase"/>
    <property type="match status" value="1"/>
</dbReference>
<proteinExistence type="predicted"/>
<dbReference type="InterPro" id="IPR050570">
    <property type="entry name" value="Cell_wall_metabolism_enzyme"/>
</dbReference>
<protein>
    <recommendedName>
        <fullName evidence="3">M23ase beta-sheet core domain-containing protein</fullName>
    </recommendedName>
</protein>